<dbReference type="PROSITE" id="PS51898">
    <property type="entry name" value="TYR_RECOMBINASE"/>
    <property type="match status" value="1"/>
</dbReference>
<dbReference type="InterPro" id="IPR013762">
    <property type="entry name" value="Integrase-like_cat_sf"/>
</dbReference>
<dbReference type="PANTHER" id="PTHR30349">
    <property type="entry name" value="PHAGE INTEGRASE-RELATED"/>
    <property type="match status" value="1"/>
</dbReference>
<dbReference type="PANTHER" id="PTHR30349:SF82">
    <property type="entry name" value="INTEGRASE_RECOMBINASE YOEC-RELATED"/>
    <property type="match status" value="1"/>
</dbReference>
<proteinExistence type="predicted"/>
<dbReference type="InterPro" id="IPR050090">
    <property type="entry name" value="Tyrosine_recombinase_XerCD"/>
</dbReference>
<dbReference type="InterPro" id="IPR011010">
    <property type="entry name" value="DNA_brk_join_enz"/>
</dbReference>
<dbReference type="GO" id="GO:0003677">
    <property type="term" value="F:DNA binding"/>
    <property type="evidence" value="ECO:0007669"/>
    <property type="project" value="InterPro"/>
</dbReference>
<evidence type="ECO:0000259" key="2">
    <source>
        <dbReference type="PROSITE" id="PS51898"/>
    </source>
</evidence>
<organism evidence="3 4">
    <name type="scientific">Brevibacillus laterosporus</name>
    <name type="common">Bacillus laterosporus</name>
    <dbReference type="NCBI Taxonomy" id="1465"/>
    <lineage>
        <taxon>Bacteria</taxon>
        <taxon>Bacillati</taxon>
        <taxon>Bacillota</taxon>
        <taxon>Bacilli</taxon>
        <taxon>Bacillales</taxon>
        <taxon>Paenibacillaceae</taxon>
        <taxon>Brevibacillus</taxon>
    </lineage>
</organism>
<gene>
    <name evidence="3" type="ORF">O0554_26420</name>
</gene>
<evidence type="ECO:0000313" key="4">
    <source>
        <dbReference type="Proteomes" id="UP001077662"/>
    </source>
</evidence>
<dbReference type="InterPro" id="IPR002104">
    <property type="entry name" value="Integrase_catalytic"/>
</dbReference>
<dbReference type="EMBL" id="JAPTNE010000074">
    <property type="protein sequence ID" value="MCZ0810370.1"/>
    <property type="molecule type" value="Genomic_DNA"/>
</dbReference>
<name>A0AAP3DMM6_BRELA</name>
<reference evidence="3" key="1">
    <citation type="submission" date="2022-09" db="EMBL/GenBank/DDBJ databases">
        <title>Genome analysis and characterization of larvicidal activity of Brevibacillus strains.</title>
        <authorList>
            <person name="Patrusheva E.V."/>
            <person name="Izotova A.O."/>
            <person name="Toshchakov S.V."/>
            <person name="Sineoky S.P."/>
        </authorList>
    </citation>
    <scope>NUCLEOTIDE SEQUENCE</scope>
    <source>
        <strain evidence="3">VKPM_B-13247</strain>
    </source>
</reference>
<dbReference type="Gene3D" id="1.10.443.10">
    <property type="entry name" value="Intergrase catalytic core"/>
    <property type="match status" value="1"/>
</dbReference>
<dbReference type="Proteomes" id="UP001077662">
    <property type="component" value="Unassembled WGS sequence"/>
</dbReference>
<dbReference type="AlphaFoldDB" id="A0AAP3DMM6"/>
<accession>A0AAP3DMM6</accession>
<evidence type="ECO:0000256" key="1">
    <source>
        <dbReference type="ARBA" id="ARBA00023172"/>
    </source>
</evidence>
<keyword evidence="1" id="KW-0233">DNA recombination</keyword>
<dbReference type="GO" id="GO:0006310">
    <property type="term" value="P:DNA recombination"/>
    <property type="evidence" value="ECO:0007669"/>
    <property type="project" value="UniProtKB-KW"/>
</dbReference>
<dbReference type="SUPFAM" id="SSF56349">
    <property type="entry name" value="DNA breaking-rejoining enzymes"/>
    <property type="match status" value="1"/>
</dbReference>
<dbReference type="RefSeq" id="WP_258435038.1">
    <property type="nucleotide sequence ID" value="NZ_JANSGW010000074.1"/>
</dbReference>
<dbReference type="GO" id="GO:0015074">
    <property type="term" value="P:DNA integration"/>
    <property type="evidence" value="ECO:0007669"/>
    <property type="project" value="InterPro"/>
</dbReference>
<evidence type="ECO:0000313" key="3">
    <source>
        <dbReference type="EMBL" id="MCZ0810370.1"/>
    </source>
</evidence>
<dbReference type="Pfam" id="PF00589">
    <property type="entry name" value="Phage_integrase"/>
    <property type="match status" value="1"/>
</dbReference>
<sequence>METVQPIRDREQIKTMKVLLGHRSKRDLLLFVLGINSGLRISDILDMKVCDVIDKRGRAAKHFDLRERKTRKRKRFPFSEQIRKVIEDYLKDYLKDYKGDINRPLFVSQKRAKDGTYRPITRQRAWIILNNVAKKIGITDNVGTHSLRKTFGYHAYQEGVSIEVLQRIFNHSDPRITLDYIGITQDAIDDVYRRLNL</sequence>
<protein>
    <submittedName>
        <fullName evidence="3">Tyrosine-type recombinase/integrase</fullName>
    </submittedName>
</protein>
<comment type="caution">
    <text evidence="3">The sequence shown here is derived from an EMBL/GenBank/DDBJ whole genome shotgun (WGS) entry which is preliminary data.</text>
</comment>
<feature type="domain" description="Tyr recombinase" evidence="2">
    <location>
        <begin position="2"/>
        <end position="193"/>
    </location>
</feature>